<feature type="compositionally biased region" description="Basic and acidic residues" evidence="2">
    <location>
        <begin position="250"/>
        <end position="259"/>
    </location>
</feature>
<evidence type="ECO:0000313" key="5">
    <source>
        <dbReference type="Proteomes" id="UP001165065"/>
    </source>
</evidence>
<dbReference type="PRINTS" id="PR01573">
    <property type="entry name" value="SUPERTUBBY"/>
</dbReference>
<feature type="domain" description="Tubby C-terminal" evidence="3">
    <location>
        <begin position="375"/>
        <end position="664"/>
    </location>
</feature>
<feature type="compositionally biased region" description="Basic and acidic residues" evidence="2">
    <location>
        <begin position="287"/>
        <end position="298"/>
    </location>
</feature>
<dbReference type="PANTHER" id="PTHR16517">
    <property type="entry name" value="TUBBY-RELATED"/>
    <property type="match status" value="1"/>
</dbReference>
<feature type="compositionally biased region" description="Low complexity" evidence="2">
    <location>
        <begin position="36"/>
        <end position="45"/>
    </location>
</feature>
<gene>
    <name evidence="4" type="ORF">TrCOL_g8051</name>
</gene>
<feature type="compositionally biased region" description="Basic and acidic residues" evidence="2">
    <location>
        <begin position="309"/>
        <end position="318"/>
    </location>
</feature>
<dbReference type="SUPFAM" id="SSF54518">
    <property type="entry name" value="Tubby C-terminal domain-like"/>
    <property type="match status" value="1"/>
</dbReference>
<feature type="compositionally biased region" description="Basic and acidic residues" evidence="2">
    <location>
        <begin position="145"/>
        <end position="160"/>
    </location>
</feature>
<dbReference type="OrthoDB" id="8775810at2759"/>
<sequence>MPGPPRGPPPRKKKSSDNLTKIPPPSTPPTKRGGAKSPSKSSLKSPDNEGGGGIPPPMVSGAPPRVGPPGKGKPKKRQSAALLFKMQQKEGGSTPKNRPTTPESKDNGEVVKSADWGVTPERERNKDKDDKLSPRSNSPSPGKHSPQEHDDRRRSRKYSDADSYEDSYDSYRRGGGGSYDSDYEFEERGGRYTSSEDEGDGYRRRGSDSRYSDDASNSYDNDGNRYSPTSDNDSNGGGGRKRNGKSRRSKEKDKGKESLKGINPSAYFAGTFEGGVEEKEDCDDDDLDKKDKKTEAKAKGKTGSSNKPTKKESESKSDDDGDDKSVLPSTVDLFCKKLKFHEKGIKPEIFNGLHIPLILRELHAFLKAPVAGGLGTQVRCFIERDKSGVNKMAPVYTLFADHEDGSGRLLMCARKMWKSREPHYVISTNMDDLYRKREERSRHYMGKLRADASGSEYVLYDAGKSPKDLGLDEETKMSESGVLNDGTSSLRRELCVICYSPPSKKGKGARTMEVALPKVKGCEAEDGVEEWQPTSAKDSMPAHFARIRYQQSQNVLLAGRLFVAHLKESKYDPLSSCLVDFKERANCASVKNFQVVKSWPMDQTKKSVYHDEAHEGYGIPGNYDLPHPILLQMGKVGKHCFNMDYQYPMSALQAFGICLSRFDTTL</sequence>
<keyword evidence="5" id="KW-1185">Reference proteome</keyword>
<feature type="compositionally biased region" description="Basic and acidic residues" evidence="2">
    <location>
        <begin position="200"/>
        <end position="213"/>
    </location>
</feature>
<dbReference type="InterPro" id="IPR025659">
    <property type="entry name" value="Tubby-like_C"/>
</dbReference>
<dbReference type="Pfam" id="PF01167">
    <property type="entry name" value="Tub"/>
    <property type="match status" value="1"/>
</dbReference>
<protein>
    <recommendedName>
        <fullName evidence="3">Tubby C-terminal domain-containing protein</fullName>
    </recommendedName>
</protein>
<feature type="region of interest" description="Disordered" evidence="2">
    <location>
        <begin position="1"/>
        <end position="324"/>
    </location>
</feature>
<dbReference type="PANTHER" id="PTHR16517:SF7">
    <property type="entry name" value="PROTEIN KING TUBBY"/>
    <property type="match status" value="1"/>
</dbReference>
<feature type="compositionally biased region" description="Basic residues" evidence="2">
    <location>
        <begin position="239"/>
        <end position="249"/>
    </location>
</feature>
<name>A0A9W7LF78_9STRA</name>
<evidence type="ECO:0000256" key="2">
    <source>
        <dbReference type="SAM" id="MobiDB-lite"/>
    </source>
</evidence>
<comment type="caution">
    <text evidence="4">The sequence shown here is derived from an EMBL/GenBank/DDBJ whole genome shotgun (WGS) entry which is preliminary data.</text>
</comment>
<dbReference type="EMBL" id="BRYA01000438">
    <property type="protein sequence ID" value="GMI48820.1"/>
    <property type="molecule type" value="Genomic_DNA"/>
</dbReference>
<evidence type="ECO:0000313" key="4">
    <source>
        <dbReference type="EMBL" id="GMI48820.1"/>
    </source>
</evidence>
<feature type="compositionally biased region" description="Polar residues" evidence="2">
    <location>
        <begin position="90"/>
        <end position="102"/>
    </location>
</feature>
<accession>A0A9W7LF78</accession>
<feature type="compositionally biased region" description="Basic and acidic residues" evidence="2">
    <location>
        <begin position="120"/>
        <end position="133"/>
    </location>
</feature>
<reference evidence="5" key="1">
    <citation type="journal article" date="2023" name="Commun. Biol.">
        <title>Genome analysis of Parmales, the sister group of diatoms, reveals the evolutionary specialization of diatoms from phago-mixotrophs to photoautotrophs.</title>
        <authorList>
            <person name="Ban H."/>
            <person name="Sato S."/>
            <person name="Yoshikawa S."/>
            <person name="Yamada K."/>
            <person name="Nakamura Y."/>
            <person name="Ichinomiya M."/>
            <person name="Sato N."/>
            <person name="Blanc-Mathieu R."/>
            <person name="Endo H."/>
            <person name="Kuwata A."/>
            <person name="Ogata H."/>
        </authorList>
    </citation>
    <scope>NUCLEOTIDE SEQUENCE [LARGE SCALE GENOMIC DNA]</scope>
</reference>
<comment type="similarity">
    <text evidence="1">Belongs to the TUB family.</text>
</comment>
<dbReference type="Proteomes" id="UP001165065">
    <property type="component" value="Unassembled WGS sequence"/>
</dbReference>
<organism evidence="4 5">
    <name type="scientific">Triparma columacea</name>
    <dbReference type="NCBI Taxonomy" id="722753"/>
    <lineage>
        <taxon>Eukaryota</taxon>
        <taxon>Sar</taxon>
        <taxon>Stramenopiles</taxon>
        <taxon>Ochrophyta</taxon>
        <taxon>Bolidophyceae</taxon>
        <taxon>Parmales</taxon>
        <taxon>Triparmaceae</taxon>
        <taxon>Triparma</taxon>
    </lineage>
</organism>
<proteinExistence type="inferred from homology"/>
<evidence type="ECO:0000256" key="1">
    <source>
        <dbReference type="ARBA" id="ARBA00007129"/>
    </source>
</evidence>
<dbReference type="Gene3D" id="3.20.90.10">
    <property type="entry name" value="Tubby Protein, Chain A"/>
    <property type="match status" value="1"/>
</dbReference>
<dbReference type="InterPro" id="IPR000007">
    <property type="entry name" value="Tubby_C"/>
</dbReference>
<evidence type="ECO:0000259" key="3">
    <source>
        <dbReference type="Pfam" id="PF01167"/>
    </source>
</evidence>
<dbReference type="AlphaFoldDB" id="A0A9W7LF78"/>